<proteinExistence type="predicted"/>
<gene>
    <name evidence="1" type="ORF">CP500_017150</name>
</gene>
<dbReference type="EMBL" id="NXIB02000112">
    <property type="protein sequence ID" value="PHX54258.1"/>
    <property type="molecule type" value="Genomic_DNA"/>
</dbReference>
<dbReference type="SUPFAM" id="SSF53850">
    <property type="entry name" value="Periplasmic binding protein-like II"/>
    <property type="match status" value="1"/>
</dbReference>
<comment type="caution">
    <text evidence="1">The sequence shown here is derived from an EMBL/GenBank/DDBJ whole genome shotgun (WGS) entry which is preliminary data.</text>
</comment>
<sequence length="331" mass="35586">MNVKLKVLAGASAGLLLLGGLVANTMGLGQKAIAQQTPQGDPLRGLRQRDLRAQAPINRIRIVFANRRDATDLQNKANQVAAILSKAMGMPVEAVIGDETAAVEALRADRADVAFVAGRAALKAEQLAKARMYLAEVRSDYSGGNTYDSVFVVRQDSPLRPKGSSKQTLEQLKGKKMAFTSRTSGSGFIFPVGELVGQGLVSGPDRLESFFGNVTYGDGYGSALQAVLKGQAEVATVSEYALLPPWITAAEGKQLRVLQKVPGVPAHGIVIDDRVPAPMREKLINAFMTMNEPANNQLFRSLYNSQKLVKVDHNSHLATLQQALKRAKLEP</sequence>
<reference evidence="1" key="1">
    <citation type="submission" date="2017-10" db="EMBL/GenBank/DDBJ databases">
        <title>Draft genome sequence of the planktic cyanobacteria Tychonema bourrellyi isolated from alpine lentic freshwater.</title>
        <authorList>
            <person name="Tett A."/>
            <person name="Armanini F."/>
            <person name="Asnicar F."/>
            <person name="Boscaini A."/>
            <person name="Pasolli E."/>
            <person name="Zolfo M."/>
            <person name="Donati C."/>
            <person name="Salmaso N."/>
            <person name="Segata N."/>
        </authorList>
    </citation>
    <scope>NUCLEOTIDE SEQUENCE</scope>
    <source>
        <strain evidence="1">FEM_GT703</strain>
    </source>
</reference>
<dbReference type="AlphaFoldDB" id="A0A2G4EXQ6"/>
<evidence type="ECO:0000313" key="1">
    <source>
        <dbReference type="EMBL" id="PHX54258.1"/>
    </source>
</evidence>
<protein>
    <submittedName>
        <fullName evidence="1">Phosphonate ABC transporter substrate-binding protein</fullName>
    </submittedName>
</protein>
<dbReference type="Proteomes" id="UP000226442">
    <property type="component" value="Unassembled WGS sequence"/>
</dbReference>
<accession>A0A2G4EXQ6</accession>
<dbReference type="Gene3D" id="3.40.190.10">
    <property type="entry name" value="Periplasmic binding protein-like II"/>
    <property type="match status" value="2"/>
</dbReference>
<dbReference type="Pfam" id="PF12974">
    <property type="entry name" value="Phosphonate-bd"/>
    <property type="match status" value="1"/>
</dbReference>
<evidence type="ECO:0000313" key="2">
    <source>
        <dbReference type="Proteomes" id="UP000226442"/>
    </source>
</evidence>
<dbReference type="OrthoDB" id="9776786at2"/>
<keyword evidence="2" id="KW-1185">Reference proteome</keyword>
<organism evidence="1 2">
    <name type="scientific">Tychonema bourrellyi FEM_GT703</name>
    <dbReference type="NCBI Taxonomy" id="2040638"/>
    <lineage>
        <taxon>Bacteria</taxon>
        <taxon>Bacillati</taxon>
        <taxon>Cyanobacteriota</taxon>
        <taxon>Cyanophyceae</taxon>
        <taxon>Oscillatoriophycideae</taxon>
        <taxon>Oscillatoriales</taxon>
        <taxon>Microcoleaceae</taxon>
        <taxon>Tychonema</taxon>
    </lineage>
</organism>
<dbReference type="PANTHER" id="PTHR35841:SF1">
    <property type="entry name" value="PHOSPHONATES-BINDING PERIPLASMIC PROTEIN"/>
    <property type="match status" value="1"/>
</dbReference>
<dbReference type="PANTHER" id="PTHR35841">
    <property type="entry name" value="PHOSPHONATES-BINDING PERIPLASMIC PROTEIN"/>
    <property type="match status" value="1"/>
</dbReference>
<dbReference type="RefSeq" id="WP_096828161.1">
    <property type="nucleotide sequence ID" value="NZ_NXIB02000112.1"/>
</dbReference>
<name>A0A2G4EXQ6_9CYAN</name>